<keyword evidence="3" id="KW-1185">Reference proteome</keyword>
<evidence type="ECO:0000256" key="1">
    <source>
        <dbReference type="SAM" id="MobiDB-lite"/>
    </source>
</evidence>
<gene>
    <name evidence="2" type="ORF">Dsin_017094</name>
</gene>
<dbReference type="EMBL" id="JANJYJ010000005">
    <property type="protein sequence ID" value="KAK3212388.1"/>
    <property type="molecule type" value="Genomic_DNA"/>
</dbReference>
<proteinExistence type="predicted"/>
<reference evidence="2" key="1">
    <citation type="journal article" date="2023" name="Plant J.">
        <title>Genome sequences and population genomics provide insights into the demographic history, inbreeding, and mutation load of two 'living fossil' tree species of Dipteronia.</title>
        <authorList>
            <person name="Feng Y."/>
            <person name="Comes H.P."/>
            <person name="Chen J."/>
            <person name="Zhu S."/>
            <person name="Lu R."/>
            <person name="Zhang X."/>
            <person name="Li P."/>
            <person name="Qiu J."/>
            <person name="Olsen K.M."/>
            <person name="Qiu Y."/>
        </authorList>
    </citation>
    <scope>NUCLEOTIDE SEQUENCE</scope>
    <source>
        <strain evidence="2">NBL</strain>
    </source>
</reference>
<accession>A0AAE0AF48</accession>
<protein>
    <submittedName>
        <fullName evidence="2">Uncharacterized protein</fullName>
    </submittedName>
</protein>
<name>A0AAE0AF48_9ROSI</name>
<dbReference type="Proteomes" id="UP001281410">
    <property type="component" value="Unassembled WGS sequence"/>
</dbReference>
<dbReference type="AlphaFoldDB" id="A0AAE0AF48"/>
<feature type="compositionally biased region" description="Basic and acidic residues" evidence="1">
    <location>
        <begin position="63"/>
        <end position="74"/>
    </location>
</feature>
<evidence type="ECO:0000313" key="3">
    <source>
        <dbReference type="Proteomes" id="UP001281410"/>
    </source>
</evidence>
<evidence type="ECO:0000313" key="2">
    <source>
        <dbReference type="EMBL" id="KAK3212388.1"/>
    </source>
</evidence>
<organism evidence="2 3">
    <name type="scientific">Dipteronia sinensis</name>
    <dbReference type="NCBI Taxonomy" id="43782"/>
    <lineage>
        <taxon>Eukaryota</taxon>
        <taxon>Viridiplantae</taxon>
        <taxon>Streptophyta</taxon>
        <taxon>Embryophyta</taxon>
        <taxon>Tracheophyta</taxon>
        <taxon>Spermatophyta</taxon>
        <taxon>Magnoliopsida</taxon>
        <taxon>eudicotyledons</taxon>
        <taxon>Gunneridae</taxon>
        <taxon>Pentapetalae</taxon>
        <taxon>rosids</taxon>
        <taxon>malvids</taxon>
        <taxon>Sapindales</taxon>
        <taxon>Sapindaceae</taxon>
        <taxon>Hippocastanoideae</taxon>
        <taxon>Acereae</taxon>
        <taxon>Dipteronia</taxon>
    </lineage>
</organism>
<feature type="region of interest" description="Disordered" evidence="1">
    <location>
        <begin position="56"/>
        <end position="86"/>
    </location>
</feature>
<comment type="caution">
    <text evidence="2">The sequence shown here is derived from an EMBL/GenBank/DDBJ whole genome shotgun (WGS) entry which is preliminary data.</text>
</comment>
<sequence>MSEKNSLFYFMDGLKDWARVELERRNVQDLNAAIAEAEALKPLLHPIEGKECQPRLKWGRQVRTKEPRPQERGTTKAFQHGQAQQV</sequence>